<name>A0A0F9L6T4_9ZZZZ</name>
<dbReference type="AlphaFoldDB" id="A0A0F9L6T4"/>
<proteinExistence type="predicted"/>
<evidence type="ECO:0000313" key="1">
    <source>
        <dbReference type="EMBL" id="KKM23345.1"/>
    </source>
</evidence>
<reference evidence="1" key="1">
    <citation type="journal article" date="2015" name="Nature">
        <title>Complex archaea that bridge the gap between prokaryotes and eukaryotes.</title>
        <authorList>
            <person name="Spang A."/>
            <person name="Saw J.H."/>
            <person name="Jorgensen S.L."/>
            <person name="Zaremba-Niedzwiedzka K."/>
            <person name="Martijn J."/>
            <person name="Lind A.E."/>
            <person name="van Eijk R."/>
            <person name="Schleper C."/>
            <person name="Guy L."/>
            <person name="Ettema T.J."/>
        </authorList>
    </citation>
    <scope>NUCLEOTIDE SEQUENCE</scope>
</reference>
<protein>
    <submittedName>
        <fullName evidence="1">Uncharacterized protein</fullName>
    </submittedName>
</protein>
<accession>A0A0F9L6T4</accession>
<dbReference type="EMBL" id="LAZR01013143">
    <property type="protein sequence ID" value="KKM23345.1"/>
    <property type="molecule type" value="Genomic_DNA"/>
</dbReference>
<organism evidence="1">
    <name type="scientific">marine sediment metagenome</name>
    <dbReference type="NCBI Taxonomy" id="412755"/>
    <lineage>
        <taxon>unclassified sequences</taxon>
        <taxon>metagenomes</taxon>
        <taxon>ecological metagenomes</taxon>
    </lineage>
</organism>
<gene>
    <name evidence="1" type="ORF">LCGC14_1616160</name>
</gene>
<sequence length="65" mass="7188">MAKLNWRDVGFLAEEVAEQYGIGHKEGTGARLLAVAWCLRMKPGFDIGKFVRQIDEILNGRGIAA</sequence>
<comment type="caution">
    <text evidence="1">The sequence shown here is derived from an EMBL/GenBank/DDBJ whole genome shotgun (WGS) entry which is preliminary data.</text>
</comment>